<evidence type="ECO:0000256" key="1">
    <source>
        <dbReference type="SAM" id="Phobius"/>
    </source>
</evidence>
<dbReference type="EMBL" id="JABCKV010003420">
    <property type="protein sequence ID" value="KAG5635081.1"/>
    <property type="molecule type" value="Genomic_DNA"/>
</dbReference>
<keyword evidence="3" id="KW-1185">Reference proteome</keyword>
<keyword evidence="1" id="KW-0812">Transmembrane</keyword>
<feature type="transmembrane region" description="Helical" evidence="1">
    <location>
        <begin position="6"/>
        <end position="28"/>
    </location>
</feature>
<accession>A0A9P7K236</accession>
<keyword evidence="1" id="KW-1133">Transmembrane helix</keyword>
<comment type="caution">
    <text evidence="2">The sequence shown here is derived from an EMBL/GenBank/DDBJ whole genome shotgun (WGS) entry which is preliminary data.</text>
</comment>
<name>A0A9P7K236_9AGAR</name>
<reference evidence="2" key="2">
    <citation type="submission" date="2021-10" db="EMBL/GenBank/DDBJ databases">
        <title>Phylogenomics reveals ancestral predisposition of the termite-cultivated fungus Termitomyces towards a domesticated lifestyle.</title>
        <authorList>
            <person name="Auxier B."/>
            <person name="Grum-Grzhimaylo A."/>
            <person name="Cardenas M.E."/>
            <person name="Lodge J.D."/>
            <person name="Laessoe T."/>
            <person name="Pedersen O."/>
            <person name="Smith M.E."/>
            <person name="Kuyper T.W."/>
            <person name="Franco-Molano E.A."/>
            <person name="Baroni T.J."/>
            <person name="Aanen D.K."/>
        </authorList>
    </citation>
    <scope>NUCLEOTIDE SEQUENCE</scope>
    <source>
        <strain evidence="2">AP01</strain>
        <tissue evidence="2">Mycelium</tissue>
    </source>
</reference>
<sequence>MPDSETLFNFVVGAFGLLTVLSPVAYFLSYYSPATQIKLFDELLVDTMRIYSNAKAEGLLPIDMSMEAGVQLQ</sequence>
<keyword evidence="1" id="KW-0472">Membrane</keyword>
<organism evidence="2 3">
    <name type="scientific">Asterophora parasitica</name>
    <dbReference type="NCBI Taxonomy" id="117018"/>
    <lineage>
        <taxon>Eukaryota</taxon>
        <taxon>Fungi</taxon>
        <taxon>Dikarya</taxon>
        <taxon>Basidiomycota</taxon>
        <taxon>Agaricomycotina</taxon>
        <taxon>Agaricomycetes</taxon>
        <taxon>Agaricomycetidae</taxon>
        <taxon>Agaricales</taxon>
        <taxon>Tricholomatineae</taxon>
        <taxon>Lyophyllaceae</taxon>
        <taxon>Asterophora</taxon>
    </lineage>
</organism>
<reference evidence="2" key="1">
    <citation type="submission" date="2020-07" db="EMBL/GenBank/DDBJ databases">
        <authorList>
            <person name="Nieuwenhuis M."/>
            <person name="Van De Peppel L.J.J."/>
        </authorList>
    </citation>
    <scope>NUCLEOTIDE SEQUENCE</scope>
    <source>
        <strain evidence="2">AP01</strain>
        <tissue evidence="2">Mycelium</tissue>
    </source>
</reference>
<proteinExistence type="predicted"/>
<evidence type="ECO:0000313" key="3">
    <source>
        <dbReference type="Proteomes" id="UP000775547"/>
    </source>
</evidence>
<evidence type="ECO:0000313" key="2">
    <source>
        <dbReference type="EMBL" id="KAG5635081.1"/>
    </source>
</evidence>
<gene>
    <name evidence="2" type="ORF">DXG03_005557</name>
</gene>
<protein>
    <submittedName>
        <fullName evidence="2">Uncharacterized protein</fullName>
    </submittedName>
</protein>
<dbReference type="OrthoDB" id="3069610at2759"/>
<feature type="non-terminal residue" evidence="2">
    <location>
        <position position="73"/>
    </location>
</feature>
<dbReference type="Proteomes" id="UP000775547">
    <property type="component" value="Unassembled WGS sequence"/>
</dbReference>
<dbReference type="AlphaFoldDB" id="A0A9P7K236"/>